<accession>A0A152AA21</accession>
<feature type="signal peptide" evidence="1">
    <location>
        <begin position="1"/>
        <end position="19"/>
    </location>
</feature>
<dbReference type="AlphaFoldDB" id="A0A152AA21"/>
<reference evidence="2 3" key="1">
    <citation type="submission" date="2015-12" db="EMBL/GenBank/DDBJ databases">
        <title>Dictyostelia acquired genes for synthesis and detection of signals that induce cell-type specialization by lateral gene transfer from prokaryotes.</title>
        <authorList>
            <person name="Gloeckner G."/>
            <person name="Schaap P."/>
        </authorList>
    </citation>
    <scope>NUCLEOTIDE SEQUENCE [LARGE SCALE GENOMIC DNA]</scope>
    <source>
        <strain evidence="2 3">TK</strain>
    </source>
</reference>
<dbReference type="EMBL" id="LODT01000001">
    <property type="protein sequence ID" value="KYR03072.1"/>
    <property type="molecule type" value="Genomic_DNA"/>
</dbReference>
<evidence type="ECO:0000313" key="3">
    <source>
        <dbReference type="Proteomes" id="UP000076078"/>
    </source>
</evidence>
<evidence type="ECO:0000256" key="1">
    <source>
        <dbReference type="SAM" id="SignalP"/>
    </source>
</evidence>
<comment type="caution">
    <text evidence="2">The sequence shown here is derived from an EMBL/GenBank/DDBJ whole genome shotgun (WGS) entry which is preliminary data.</text>
</comment>
<evidence type="ECO:0000313" key="2">
    <source>
        <dbReference type="EMBL" id="KYR03072.1"/>
    </source>
</evidence>
<name>A0A152AA21_TIELA</name>
<organism evidence="2 3">
    <name type="scientific">Tieghemostelium lacteum</name>
    <name type="common">Slime mold</name>
    <name type="synonym">Dictyostelium lacteum</name>
    <dbReference type="NCBI Taxonomy" id="361077"/>
    <lineage>
        <taxon>Eukaryota</taxon>
        <taxon>Amoebozoa</taxon>
        <taxon>Evosea</taxon>
        <taxon>Eumycetozoa</taxon>
        <taxon>Dictyostelia</taxon>
        <taxon>Dictyosteliales</taxon>
        <taxon>Raperosteliaceae</taxon>
        <taxon>Tieghemostelium</taxon>
    </lineage>
</organism>
<sequence length="97" mass="11024">MKTQIMITFFLAMLALSTAELILLPIFHTDNPDYMGSCVHACNNGYGDLFNFCATQGFAVYEKCIQMSSQYPTYNTQECNTICGHIINYSIDVHRQH</sequence>
<keyword evidence="3" id="KW-1185">Reference proteome</keyword>
<protein>
    <recommendedName>
        <fullName evidence="4">Transmembrane protein</fullName>
    </recommendedName>
</protein>
<dbReference type="InParanoid" id="A0A152AA21"/>
<proteinExistence type="predicted"/>
<evidence type="ECO:0008006" key="4">
    <source>
        <dbReference type="Google" id="ProtNLM"/>
    </source>
</evidence>
<gene>
    <name evidence="2" type="ORF">DLAC_00564</name>
</gene>
<dbReference type="Proteomes" id="UP000076078">
    <property type="component" value="Unassembled WGS sequence"/>
</dbReference>
<keyword evidence="1" id="KW-0732">Signal</keyword>
<feature type="chain" id="PRO_5007593718" description="Transmembrane protein" evidence="1">
    <location>
        <begin position="20"/>
        <end position="97"/>
    </location>
</feature>